<dbReference type="AlphaFoldDB" id="A0ABD5YHN3"/>
<evidence type="ECO:0000256" key="3">
    <source>
        <dbReference type="ARBA" id="ARBA00022801"/>
    </source>
</evidence>
<evidence type="ECO:0000256" key="4">
    <source>
        <dbReference type="ARBA" id="ARBA00022833"/>
    </source>
</evidence>
<keyword evidence="7" id="KW-1185">Reference proteome</keyword>
<name>A0ABD5YHN3_9EURY</name>
<organism evidence="6 7">
    <name type="scientific">Halocatena marina</name>
    <dbReference type="NCBI Taxonomy" id="2934937"/>
    <lineage>
        <taxon>Archaea</taxon>
        <taxon>Methanobacteriati</taxon>
        <taxon>Methanobacteriota</taxon>
        <taxon>Stenosarchaea group</taxon>
        <taxon>Halobacteria</taxon>
        <taxon>Halobacteriales</taxon>
        <taxon>Natronomonadaceae</taxon>
        <taxon>Halocatena</taxon>
    </lineage>
</organism>
<evidence type="ECO:0000259" key="5">
    <source>
        <dbReference type="Pfam" id="PF24827"/>
    </source>
</evidence>
<comment type="caution">
    <text evidence="6">The sequence shown here is derived from an EMBL/GenBank/DDBJ whole genome shotgun (WGS) entry which is preliminary data.</text>
</comment>
<accession>A0ABD5YHN3</accession>
<feature type="domain" description="Succinylglutamate desuccinylase/Aspartoacylase catalytic" evidence="5">
    <location>
        <begin position="32"/>
        <end position="224"/>
    </location>
</feature>
<dbReference type="PIRSF" id="PIRSF039012">
    <property type="entry name" value="ASP"/>
    <property type="match status" value="1"/>
</dbReference>
<dbReference type="GO" id="GO:0046872">
    <property type="term" value="F:metal ion binding"/>
    <property type="evidence" value="ECO:0007669"/>
    <property type="project" value="UniProtKB-KW"/>
</dbReference>
<keyword evidence="4" id="KW-0862">Zinc</keyword>
<dbReference type="PANTHER" id="PTHR37326:SF1">
    <property type="entry name" value="BLL3975 PROTEIN"/>
    <property type="match status" value="1"/>
</dbReference>
<dbReference type="RefSeq" id="WP_264555317.1">
    <property type="nucleotide sequence ID" value="NZ_CP109979.1"/>
</dbReference>
<comment type="cofactor">
    <cofactor evidence="1">
        <name>Zn(2+)</name>
        <dbReference type="ChEBI" id="CHEBI:29105"/>
    </cofactor>
</comment>
<dbReference type="SUPFAM" id="SSF53187">
    <property type="entry name" value="Zn-dependent exopeptidases"/>
    <property type="match status" value="1"/>
</dbReference>
<evidence type="ECO:0000313" key="7">
    <source>
        <dbReference type="Proteomes" id="UP001596417"/>
    </source>
</evidence>
<dbReference type="Proteomes" id="UP001596417">
    <property type="component" value="Unassembled WGS sequence"/>
</dbReference>
<keyword evidence="2" id="KW-0479">Metal-binding</keyword>
<evidence type="ECO:0000256" key="1">
    <source>
        <dbReference type="ARBA" id="ARBA00001947"/>
    </source>
</evidence>
<proteinExistence type="predicted"/>
<reference evidence="6 7" key="1">
    <citation type="journal article" date="2019" name="Int. J. Syst. Evol. Microbiol.">
        <title>The Global Catalogue of Microorganisms (GCM) 10K type strain sequencing project: providing services to taxonomists for standard genome sequencing and annotation.</title>
        <authorList>
            <consortium name="The Broad Institute Genomics Platform"/>
            <consortium name="The Broad Institute Genome Sequencing Center for Infectious Disease"/>
            <person name="Wu L."/>
            <person name="Ma J."/>
        </authorList>
    </citation>
    <scope>NUCLEOTIDE SEQUENCE [LARGE SCALE GENOMIC DNA]</scope>
    <source>
        <strain evidence="6 7">RDMS1</strain>
    </source>
</reference>
<dbReference type="GeneID" id="76198253"/>
<dbReference type="Gene3D" id="3.40.630.10">
    <property type="entry name" value="Zn peptidases"/>
    <property type="match status" value="1"/>
</dbReference>
<sequence length="320" mass="35014">MTAHTATRIELARLPSDLSVETTVHTYEGDEPGPTLYVQAAQHGREVNGSEVLRRFHENLPSNLRGTVIAIPVANPITFDRVSYTTPGSLDSMNSNMNRVWPGDTDGSLHERMAARLWEYAGEADAIVDIHTGSPDTLTHVVFTEDHPPSRELAKAFGTALLLGEPAGANADTEWHERRFDGKLRVAAATEDIPTITPELAHNKQLVESAIERGLQGLFNVLRELDMLAEEPKPNGDSVLARNHLGRVEATDSGLFHYDGRAELGEYVGANTPLGTLYDPTTYETLQKVETDRDGILYWIAREATVVAGDSLAGVALLRE</sequence>
<dbReference type="EMBL" id="JBHTAX010000001">
    <property type="protein sequence ID" value="MFC7188705.1"/>
    <property type="molecule type" value="Genomic_DNA"/>
</dbReference>
<keyword evidence="3" id="KW-0378">Hydrolase</keyword>
<evidence type="ECO:0000256" key="2">
    <source>
        <dbReference type="ARBA" id="ARBA00022723"/>
    </source>
</evidence>
<protein>
    <submittedName>
        <fullName evidence="6">Succinylglutamate desuccinylase/aspartoacylase family protein</fullName>
    </submittedName>
</protein>
<dbReference type="InterPro" id="IPR053138">
    <property type="entry name" value="N-alpha-Ac-DABA_deacetylase"/>
</dbReference>
<dbReference type="GO" id="GO:0016787">
    <property type="term" value="F:hydrolase activity"/>
    <property type="evidence" value="ECO:0007669"/>
    <property type="project" value="UniProtKB-KW"/>
</dbReference>
<dbReference type="Pfam" id="PF24827">
    <property type="entry name" value="AstE_AspA_cat"/>
    <property type="match status" value="1"/>
</dbReference>
<evidence type="ECO:0000313" key="6">
    <source>
        <dbReference type="EMBL" id="MFC7188705.1"/>
    </source>
</evidence>
<dbReference type="PANTHER" id="PTHR37326">
    <property type="entry name" value="BLL3975 PROTEIN"/>
    <property type="match status" value="1"/>
</dbReference>
<gene>
    <name evidence="6" type="ORF">ACFQL7_01780</name>
</gene>
<dbReference type="InterPro" id="IPR043795">
    <property type="entry name" value="N-alpha-Ac-DABA-like"/>
</dbReference>
<dbReference type="InterPro" id="IPR055438">
    <property type="entry name" value="AstE_AspA_cat"/>
</dbReference>